<accession>A0A543ICZ5</accession>
<comment type="caution">
    <text evidence="10">The sequence shown here is derived from an EMBL/GenBank/DDBJ whole genome shotgun (WGS) entry which is preliminary data.</text>
</comment>
<keyword evidence="3 8" id="KW-0812">Transmembrane</keyword>
<evidence type="ECO:0000256" key="5">
    <source>
        <dbReference type="ARBA" id="ARBA00022989"/>
    </source>
</evidence>
<evidence type="ECO:0000259" key="9">
    <source>
        <dbReference type="Pfam" id="PF18967"/>
    </source>
</evidence>
<gene>
    <name evidence="10" type="ORF">FHX41_2105</name>
</gene>
<evidence type="ECO:0000256" key="3">
    <source>
        <dbReference type="ARBA" id="ARBA00022692"/>
    </source>
</evidence>
<reference evidence="10 11" key="1">
    <citation type="submission" date="2019-06" db="EMBL/GenBank/DDBJ databases">
        <title>Sequencing the genomes of 1000 actinobacteria strains.</title>
        <authorList>
            <person name="Klenk H.-P."/>
        </authorList>
    </citation>
    <scope>NUCLEOTIDE SEQUENCE [LARGE SCALE GENOMIC DNA]</scope>
    <source>
        <strain evidence="10 11">DSM 45043</strain>
    </source>
</reference>
<keyword evidence="5 8" id="KW-1133">Transmembrane helix</keyword>
<dbReference type="Proteomes" id="UP000316706">
    <property type="component" value="Unassembled WGS sequence"/>
</dbReference>
<evidence type="ECO:0000313" key="10">
    <source>
        <dbReference type="EMBL" id="TQM68459.1"/>
    </source>
</evidence>
<organism evidence="10 11">
    <name type="scientific">Actinomadura hallensis</name>
    <dbReference type="NCBI Taxonomy" id="337895"/>
    <lineage>
        <taxon>Bacteria</taxon>
        <taxon>Bacillati</taxon>
        <taxon>Actinomycetota</taxon>
        <taxon>Actinomycetes</taxon>
        <taxon>Streptosporangiales</taxon>
        <taxon>Thermomonosporaceae</taxon>
        <taxon>Actinomadura</taxon>
    </lineage>
</organism>
<dbReference type="OrthoDB" id="3696586at2"/>
<dbReference type="AlphaFoldDB" id="A0A543ICZ5"/>
<keyword evidence="11" id="KW-1185">Reference proteome</keyword>
<feature type="transmembrane region" description="Helical" evidence="8">
    <location>
        <begin position="141"/>
        <end position="159"/>
    </location>
</feature>
<evidence type="ECO:0000256" key="7">
    <source>
        <dbReference type="ARBA" id="ARBA00023136"/>
    </source>
</evidence>
<dbReference type="InterPro" id="IPR043760">
    <property type="entry name" value="PycTM_dom"/>
</dbReference>
<feature type="domain" description="Pycsar effector protein" evidence="9">
    <location>
        <begin position="5"/>
        <end position="158"/>
    </location>
</feature>
<dbReference type="RefSeq" id="WP_141967931.1">
    <property type="nucleotide sequence ID" value="NZ_VFPO01000001.1"/>
</dbReference>
<keyword evidence="2" id="KW-1003">Cell membrane</keyword>
<feature type="transmembrane region" description="Helical" evidence="8">
    <location>
        <begin position="24"/>
        <end position="42"/>
    </location>
</feature>
<keyword evidence="4" id="KW-0547">Nucleotide-binding</keyword>
<dbReference type="GO" id="GO:0051607">
    <property type="term" value="P:defense response to virus"/>
    <property type="evidence" value="ECO:0007669"/>
    <property type="project" value="UniProtKB-KW"/>
</dbReference>
<evidence type="ECO:0000313" key="11">
    <source>
        <dbReference type="Proteomes" id="UP000316706"/>
    </source>
</evidence>
<protein>
    <recommendedName>
        <fullName evidence="9">Pycsar effector protein domain-containing protein</fullName>
    </recommendedName>
</protein>
<dbReference type="EMBL" id="VFPO01000001">
    <property type="protein sequence ID" value="TQM68459.1"/>
    <property type="molecule type" value="Genomic_DNA"/>
</dbReference>
<evidence type="ECO:0000256" key="4">
    <source>
        <dbReference type="ARBA" id="ARBA00022741"/>
    </source>
</evidence>
<feature type="transmembrane region" description="Helical" evidence="8">
    <location>
        <begin position="54"/>
        <end position="73"/>
    </location>
</feature>
<evidence type="ECO:0000256" key="8">
    <source>
        <dbReference type="SAM" id="Phobius"/>
    </source>
</evidence>
<evidence type="ECO:0000256" key="2">
    <source>
        <dbReference type="ARBA" id="ARBA00022475"/>
    </source>
</evidence>
<comment type="subcellular location">
    <subcellularLocation>
        <location evidence="1">Cell membrane</location>
    </subcellularLocation>
</comment>
<dbReference type="Pfam" id="PF18967">
    <property type="entry name" value="PycTM"/>
    <property type="match status" value="1"/>
</dbReference>
<keyword evidence="7 8" id="KW-0472">Membrane</keyword>
<dbReference type="GO" id="GO:0005886">
    <property type="term" value="C:plasma membrane"/>
    <property type="evidence" value="ECO:0007669"/>
    <property type="project" value="UniProtKB-SubCell"/>
</dbReference>
<keyword evidence="6" id="KW-0051">Antiviral defense</keyword>
<dbReference type="GO" id="GO:0000166">
    <property type="term" value="F:nucleotide binding"/>
    <property type="evidence" value="ECO:0007669"/>
    <property type="project" value="UniProtKB-KW"/>
</dbReference>
<sequence length="160" mass="16922">MSADHAWRALGEVNGWIRVADAKAAALLSLSGLLGGWILVLIPDARVSALRTAMLAIGLTLTLVTACLTLNALRPSTRNAAQPSALHFDDIARGYTTAVAAFVEECSSLLADEERLTRALCDQVWVNSIIAARKFRDVDRALPVLVAAMIPTAAALLMGG</sequence>
<evidence type="ECO:0000256" key="6">
    <source>
        <dbReference type="ARBA" id="ARBA00023118"/>
    </source>
</evidence>
<evidence type="ECO:0000256" key="1">
    <source>
        <dbReference type="ARBA" id="ARBA00004236"/>
    </source>
</evidence>
<name>A0A543ICZ5_9ACTN</name>
<proteinExistence type="predicted"/>